<dbReference type="GO" id="GO:0005886">
    <property type="term" value="C:plasma membrane"/>
    <property type="evidence" value="ECO:0007669"/>
    <property type="project" value="TreeGrafter"/>
</dbReference>
<keyword evidence="6 7" id="KW-0472">Membrane</keyword>
<sequence>MSSMGSEQRILERFMQLSIAAAVATILLKALAAWFTGSVGFLSDAFESIVNLVAAVAGFYALRIASKPADDNHQFGHGKAEYVSALVEGAMIFIAAGMIVYTAIQRFFVPQPIEEPGWGLALSTLSSVLNGAVGIALIRAGKRYRSATLDADGHHLLTDVWTSVGVLIGIAAVFLTGWWWLDPVVALAVGINILWTGYSLLRDSVSSLLSEALPDDERQNIRQLLARLEQEHSVNFTDRRTVASGRQRLVYLTMEVPGEWSVMHSHEVADSVEIALDELYPGCSAFIHVEPAGLENRRPYLFR</sequence>
<dbReference type="Pfam" id="PF01545">
    <property type="entry name" value="Cation_efflux"/>
    <property type="match status" value="1"/>
</dbReference>
<feature type="domain" description="Cation efflux protein cytoplasmic" evidence="9">
    <location>
        <begin position="213"/>
        <end position="291"/>
    </location>
</feature>
<feature type="transmembrane region" description="Helical" evidence="7">
    <location>
        <begin position="85"/>
        <end position="104"/>
    </location>
</feature>
<evidence type="ECO:0000259" key="8">
    <source>
        <dbReference type="Pfam" id="PF01545"/>
    </source>
</evidence>
<dbReference type="NCBIfam" id="TIGR01297">
    <property type="entry name" value="CDF"/>
    <property type="match status" value="1"/>
</dbReference>
<dbReference type="SUPFAM" id="SSF160240">
    <property type="entry name" value="Cation efflux protein cytoplasmic domain-like"/>
    <property type="match status" value="1"/>
</dbReference>
<accession>A0A8I1HVC5</accession>
<protein>
    <submittedName>
        <fullName evidence="10">Cation transporter</fullName>
    </submittedName>
</protein>
<dbReference type="Pfam" id="PF16916">
    <property type="entry name" value="ZT_dimer"/>
    <property type="match status" value="1"/>
</dbReference>
<evidence type="ECO:0000256" key="2">
    <source>
        <dbReference type="ARBA" id="ARBA00008114"/>
    </source>
</evidence>
<evidence type="ECO:0000256" key="3">
    <source>
        <dbReference type="ARBA" id="ARBA00022448"/>
    </source>
</evidence>
<dbReference type="InterPro" id="IPR002524">
    <property type="entry name" value="Cation_efflux"/>
</dbReference>
<feature type="transmembrane region" description="Helical" evidence="7">
    <location>
        <begin position="184"/>
        <end position="201"/>
    </location>
</feature>
<reference evidence="10 11" key="1">
    <citation type="submission" date="2020-12" db="EMBL/GenBank/DDBJ databases">
        <title>Draft genome sequence of the commensal strain Corynebacterium tuberculostearicum MFP09/CIP 102622 isolated from human skin.</title>
        <authorList>
            <person name="Boukerb A.M."/>
            <person name="Janvier X."/>
            <person name="Feuilloley M.G.J."/>
            <person name="Groboillot A."/>
        </authorList>
    </citation>
    <scope>NUCLEOTIDE SEQUENCE [LARGE SCALE GENOMIC DNA]</scope>
    <source>
        <strain evidence="10 11">CIP 102622</strain>
    </source>
</reference>
<dbReference type="GO" id="GO:0006882">
    <property type="term" value="P:intracellular zinc ion homeostasis"/>
    <property type="evidence" value="ECO:0007669"/>
    <property type="project" value="TreeGrafter"/>
</dbReference>
<keyword evidence="4 7" id="KW-0812">Transmembrane</keyword>
<dbReference type="PANTHER" id="PTHR43840:SF15">
    <property type="entry name" value="MITOCHONDRIAL METAL TRANSPORTER 1-RELATED"/>
    <property type="match status" value="1"/>
</dbReference>
<dbReference type="Gene3D" id="3.30.70.1350">
    <property type="entry name" value="Cation efflux protein, cytoplasmic domain"/>
    <property type="match status" value="1"/>
</dbReference>
<feature type="transmembrane region" description="Helical" evidence="7">
    <location>
        <begin position="48"/>
        <end position="65"/>
    </location>
</feature>
<dbReference type="GO" id="GO:0015086">
    <property type="term" value="F:cadmium ion transmembrane transporter activity"/>
    <property type="evidence" value="ECO:0007669"/>
    <property type="project" value="TreeGrafter"/>
</dbReference>
<dbReference type="Proteomes" id="UP000603369">
    <property type="component" value="Unassembled WGS sequence"/>
</dbReference>
<organism evidence="10 11">
    <name type="scientific">Corynebacterium tuberculostearicum</name>
    <dbReference type="NCBI Taxonomy" id="38304"/>
    <lineage>
        <taxon>Bacteria</taxon>
        <taxon>Bacillati</taxon>
        <taxon>Actinomycetota</taxon>
        <taxon>Actinomycetes</taxon>
        <taxon>Mycobacteriales</taxon>
        <taxon>Corynebacteriaceae</taxon>
        <taxon>Corynebacterium</taxon>
    </lineage>
</organism>
<dbReference type="InterPro" id="IPR027470">
    <property type="entry name" value="Cation_efflux_CTD"/>
</dbReference>
<keyword evidence="11" id="KW-1185">Reference proteome</keyword>
<comment type="subcellular location">
    <subcellularLocation>
        <location evidence="1">Membrane</location>
        <topology evidence="1">Multi-pass membrane protein</topology>
    </subcellularLocation>
</comment>
<proteinExistence type="inferred from homology"/>
<dbReference type="RefSeq" id="WP_200435250.1">
    <property type="nucleotide sequence ID" value="NZ_JAEHFL010000001.1"/>
</dbReference>
<dbReference type="EMBL" id="JAEHFL010000001">
    <property type="protein sequence ID" value="MBK3426917.1"/>
    <property type="molecule type" value="Genomic_DNA"/>
</dbReference>
<dbReference type="GO" id="GO:0015341">
    <property type="term" value="F:zinc efflux antiporter activity"/>
    <property type="evidence" value="ECO:0007669"/>
    <property type="project" value="TreeGrafter"/>
</dbReference>
<dbReference type="InterPro" id="IPR027469">
    <property type="entry name" value="Cation_efflux_TMD_sf"/>
</dbReference>
<evidence type="ECO:0000313" key="10">
    <source>
        <dbReference type="EMBL" id="MBK3426917.1"/>
    </source>
</evidence>
<evidence type="ECO:0000256" key="5">
    <source>
        <dbReference type="ARBA" id="ARBA00022989"/>
    </source>
</evidence>
<evidence type="ECO:0000259" key="9">
    <source>
        <dbReference type="Pfam" id="PF16916"/>
    </source>
</evidence>
<feature type="domain" description="Cation efflux protein transmembrane" evidence="8">
    <location>
        <begin position="16"/>
        <end position="209"/>
    </location>
</feature>
<evidence type="ECO:0000256" key="1">
    <source>
        <dbReference type="ARBA" id="ARBA00004141"/>
    </source>
</evidence>
<keyword evidence="5 7" id="KW-1133">Transmembrane helix</keyword>
<dbReference type="SUPFAM" id="SSF161111">
    <property type="entry name" value="Cation efflux protein transmembrane domain-like"/>
    <property type="match status" value="1"/>
</dbReference>
<keyword evidence="3" id="KW-0813">Transport</keyword>
<gene>
    <name evidence="10" type="ORF">JDP02_00075</name>
</gene>
<comment type="caution">
    <text evidence="10">The sequence shown here is derived from an EMBL/GenBank/DDBJ whole genome shotgun (WGS) entry which is preliminary data.</text>
</comment>
<evidence type="ECO:0000256" key="7">
    <source>
        <dbReference type="SAM" id="Phobius"/>
    </source>
</evidence>
<dbReference type="InterPro" id="IPR058533">
    <property type="entry name" value="Cation_efflux_TM"/>
</dbReference>
<feature type="transmembrane region" description="Helical" evidence="7">
    <location>
        <begin position="159"/>
        <end position="178"/>
    </location>
</feature>
<evidence type="ECO:0000313" key="11">
    <source>
        <dbReference type="Proteomes" id="UP000603369"/>
    </source>
</evidence>
<name>A0A8I1HVC5_9CORY</name>
<evidence type="ECO:0000256" key="6">
    <source>
        <dbReference type="ARBA" id="ARBA00023136"/>
    </source>
</evidence>
<dbReference type="InterPro" id="IPR036837">
    <property type="entry name" value="Cation_efflux_CTD_sf"/>
</dbReference>
<dbReference type="InterPro" id="IPR050291">
    <property type="entry name" value="CDF_Transporter"/>
</dbReference>
<dbReference type="AlphaFoldDB" id="A0A8I1HVC5"/>
<comment type="similarity">
    <text evidence="2">Belongs to the cation diffusion facilitator (CDF) transporter (TC 2.A.4) family.</text>
</comment>
<dbReference type="PANTHER" id="PTHR43840">
    <property type="entry name" value="MITOCHONDRIAL METAL TRANSPORTER 1-RELATED"/>
    <property type="match status" value="1"/>
</dbReference>
<dbReference type="Gene3D" id="1.20.1510.10">
    <property type="entry name" value="Cation efflux protein transmembrane domain"/>
    <property type="match status" value="1"/>
</dbReference>
<feature type="transmembrane region" description="Helical" evidence="7">
    <location>
        <begin position="116"/>
        <end position="138"/>
    </location>
</feature>
<dbReference type="GO" id="GO:0015093">
    <property type="term" value="F:ferrous iron transmembrane transporter activity"/>
    <property type="evidence" value="ECO:0007669"/>
    <property type="project" value="TreeGrafter"/>
</dbReference>
<evidence type="ECO:0000256" key="4">
    <source>
        <dbReference type="ARBA" id="ARBA00022692"/>
    </source>
</evidence>